<dbReference type="Proteomes" id="UP000789901">
    <property type="component" value="Unassembled WGS sequence"/>
</dbReference>
<keyword evidence="3" id="KW-1185">Reference proteome</keyword>
<protein>
    <submittedName>
        <fullName evidence="2">26224_t:CDS:1</fullName>
    </submittedName>
</protein>
<gene>
    <name evidence="2" type="ORF">GMARGA_LOCUS9796</name>
</gene>
<keyword evidence="1" id="KW-0175">Coiled coil</keyword>
<evidence type="ECO:0000313" key="2">
    <source>
        <dbReference type="EMBL" id="CAG8659330.1"/>
    </source>
</evidence>
<sequence length="474" mass="55233">MVKWYEKFIAQNPDKRLVRENDPELEVLPLYKQLEPILLKESSPMTAGYYHYLTKDEKNELIPLLPGYTVFFYIEKKFWKFSIISEDSHLKFLWSAYDDNDLQILSVTKSNYCLFGSARPYYDPKNCRSLPYLLGFIEAGNVALLQAIISKHYSDIFEHQQRIINATKSKELLCTNLKRKADQISNDFNEAIYKTSKVLVKYNILLEKEGKILPPKSVQALILEYSKEKAKTHSLNQKITQLKKKIEQLEGELDKNNINENDLLEINIKNMIKSNKLDYLHKPIVAFHMVEKTRFMKDNKLELTKTIHKGNFNKSSKQMKHAILIKVLNQVSPSLEEAGLYLEICIDGDLDSNKTLANVPIVSNVYADLKHLTKNIKNLYIVNKKYIRFHAFEDHIMCWFRGCIYSAALRKVAQDSLIPSEEETRNMQVEGLICHLQNNHSSCWSDICWTKDDLEIILQKPTLCHLSNNQINEF</sequence>
<evidence type="ECO:0000256" key="1">
    <source>
        <dbReference type="SAM" id="Coils"/>
    </source>
</evidence>
<reference evidence="2 3" key="1">
    <citation type="submission" date="2021-06" db="EMBL/GenBank/DDBJ databases">
        <authorList>
            <person name="Kallberg Y."/>
            <person name="Tangrot J."/>
            <person name="Rosling A."/>
        </authorList>
    </citation>
    <scope>NUCLEOTIDE SEQUENCE [LARGE SCALE GENOMIC DNA]</scope>
    <source>
        <strain evidence="2 3">120-4 pot B 10/14</strain>
    </source>
</reference>
<proteinExistence type="predicted"/>
<organism evidence="2 3">
    <name type="scientific">Gigaspora margarita</name>
    <dbReference type="NCBI Taxonomy" id="4874"/>
    <lineage>
        <taxon>Eukaryota</taxon>
        <taxon>Fungi</taxon>
        <taxon>Fungi incertae sedis</taxon>
        <taxon>Mucoromycota</taxon>
        <taxon>Glomeromycotina</taxon>
        <taxon>Glomeromycetes</taxon>
        <taxon>Diversisporales</taxon>
        <taxon>Gigasporaceae</taxon>
        <taxon>Gigaspora</taxon>
    </lineage>
</organism>
<comment type="caution">
    <text evidence="2">The sequence shown here is derived from an EMBL/GenBank/DDBJ whole genome shotgun (WGS) entry which is preliminary data.</text>
</comment>
<dbReference type="EMBL" id="CAJVQB010005343">
    <property type="protein sequence ID" value="CAG8659330.1"/>
    <property type="molecule type" value="Genomic_DNA"/>
</dbReference>
<name>A0ABN7URT8_GIGMA</name>
<feature type="coiled-coil region" evidence="1">
    <location>
        <begin position="232"/>
        <end position="259"/>
    </location>
</feature>
<evidence type="ECO:0000313" key="3">
    <source>
        <dbReference type="Proteomes" id="UP000789901"/>
    </source>
</evidence>
<accession>A0ABN7URT8</accession>